<evidence type="ECO:0000256" key="6">
    <source>
        <dbReference type="SAM" id="MobiDB-lite"/>
    </source>
</evidence>
<feature type="region of interest" description="Disordered" evidence="6">
    <location>
        <begin position="1"/>
        <end position="43"/>
    </location>
</feature>
<name>A0A1V6S8E6_9EURO</name>
<comment type="subcellular location">
    <subcellularLocation>
        <location evidence="1">Nucleus</location>
    </subcellularLocation>
</comment>
<dbReference type="OrthoDB" id="2976890at2759"/>
<dbReference type="InterPro" id="IPR008906">
    <property type="entry name" value="HATC_C_dom"/>
</dbReference>
<feature type="domain" description="HAT C-terminal dimerisation" evidence="7">
    <location>
        <begin position="649"/>
        <end position="730"/>
    </location>
</feature>
<evidence type="ECO:0000313" key="9">
    <source>
        <dbReference type="Proteomes" id="UP000191342"/>
    </source>
</evidence>
<keyword evidence="2" id="KW-0479">Metal-binding</keyword>
<comment type="caution">
    <text evidence="8">The sequence shown here is derived from an EMBL/GenBank/DDBJ whole genome shotgun (WGS) entry which is preliminary data.</text>
</comment>
<keyword evidence="5" id="KW-0539">Nucleus</keyword>
<keyword evidence="4" id="KW-0862">Zinc</keyword>
<evidence type="ECO:0000259" key="7">
    <source>
        <dbReference type="Pfam" id="PF05699"/>
    </source>
</evidence>
<dbReference type="InterPro" id="IPR052035">
    <property type="entry name" value="ZnF_BED_domain_contain"/>
</dbReference>
<evidence type="ECO:0000256" key="1">
    <source>
        <dbReference type="ARBA" id="ARBA00004123"/>
    </source>
</evidence>
<evidence type="ECO:0000313" key="8">
    <source>
        <dbReference type="EMBL" id="OQE10146.1"/>
    </source>
</evidence>
<dbReference type="GO" id="GO:0008270">
    <property type="term" value="F:zinc ion binding"/>
    <property type="evidence" value="ECO:0007669"/>
    <property type="project" value="UniProtKB-KW"/>
</dbReference>
<dbReference type="PANTHER" id="PTHR46481">
    <property type="entry name" value="ZINC FINGER BED DOMAIN-CONTAINING PROTEIN 4"/>
    <property type="match status" value="1"/>
</dbReference>
<dbReference type="PANTHER" id="PTHR46481:SF10">
    <property type="entry name" value="ZINC FINGER BED DOMAIN-CONTAINING PROTEIN 39"/>
    <property type="match status" value="1"/>
</dbReference>
<dbReference type="Pfam" id="PF05699">
    <property type="entry name" value="Dimer_Tnp_hAT"/>
    <property type="match status" value="1"/>
</dbReference>
<keyword evidence="3" id="KW-0863">Zinc-finger</keyword>
<keyword evidence="9" id="KW-1185">Reference proteome</keyword>
<reference evidence="9" key="1">
    <citation type="journal article" date="2017" name="Nat. Microbiol.">
        <title>Global analysis of biosynthetic gene clusters reveals vast potential of secondary metabolite production in Penicillium species.</title>
        <authorList>
            <person name="Nielsen J.C."/>
            <person name="Grijseels S."/>
            <person name="Prigent S."/>
            <person name="Ji B."/>
            <person name="Dainat J."/>
            <person name="Nielsen K.F."/>
            <person name="Frisvad J.C."/>
            <person name="Workman M."/>
            <person name="Nielsen J."/>
        </authorList>
    </citation>
    <scope>NUCLEOTIDE SEQUENCE [LARGE SCALE GENOMIC DNA]</scope>
    <source>
        <strain evidence="9">IBT 14082</strain>
    </source>
</reference>
<sequence length="734" mass="84407">MRTRQKRLNYRVLNDESDGESLPEDQTDQSSESSEPPSNLTRTLPTCQKDAVILANIPDCELLPSESVSQVLVSQESSTDAGTSITSHVSSRWCKRPAPATEWIWGYFETTVVDCPWVIKRTNKRRLVDREICCMHVDEKTGTRCDWHTSDSQRQNTTSNMKTHLAKHGIYCPTSSIQPAKKGPDIRSFMGGKQSLTHQEVLERNAIRWIVTDMKAFTTVESPEFQQMFRDIPGIEPPFTSRHTLRDRIMQEFAIQRTNLKNELTLTCKTIALSLDIWTSQNHLPILGIIGHWLTDEFEYRERLFEFIELQGIHSGENLAIAVENMLIELSLEDKLISITGDNASNNEAMASELYFSLSDRPRVEDAMPAPLYRGLDSYIRCLAHVLNLIVKDILRNLGSGTMEQAQVAWRLRVLALWINRSPQRRQKWKEICRLNNLPDKFVAYDVTTRWNSTFRMVDDGLKSRQQVNKFLNLQEELPPFTLQDWSRLEQIHTVLHKFNELTLYISKRNPQISLAVPIYYELHELLDDVTEGNGDFAKLDRDIIAAVKEGMKKYEKYYSIMDDCDTYYTALVLDPRVKGEMILRELQDGKAGTMILETIRTNLHQVYAASKPDHNAAASISSSLQHSDVESRMLKKLQARDPPLSDIDKYFDTPPISVADTTGQNWLCNWWKMHKGEYPRMAAAARDYLAIPASEVTVERVFSTARDVLGIRRYSLKGDTLRMLMLIRDGYKW</sequence>
<accession>A0A1V6S8E6</accession>
<feature type="compositionally biased region" description="Acidic residues" evidence="6">
    <location>
        <begin position="15"/>
        <end position="27"/>
    </location>
</feature>
<evidence type="ECO:0000256" key="2">
    <source>
        <dbReference type="ARBA" id="ARBA00022723"/>
    </source>
</evidence>
<dbReference type="Proteomes" id="UP000191342">
    <property type="component" value="Unassembled WGS sequence"/>
</dbReference>
<dbReference type="AlphaFoldDB" id="A0A1V6S8E6"/>
<evidence type="ECO:0000256" key="5">
    <source>
        <dbReference type="ARBA" id="ARBA00023242"/>
    </source>
</evidence>
<organism evidence="8 9">
    <name type="scientific">Penicillium flavigenum</name>
    <dbReference type="NCBI Taxonomy" id="254877"/>
    <lineage>
        <taxon>Eukaryota</taxon>
        <taxon>Fungi</taxon>
        <taxon>Dikarya</taxon>
        <taxon>Ascomycota</taxon>
        <taxon>Pezizomycotina</taxon>
        <taxon>Eurotiomycetes</taxon>
        <taxon>Eurotiomycetidae</taxon>
        <taxon>Eurotiales</taxon>
        <taxon>Aspergillaceae</taxon>
        <taxon>Penicillium</taxon>
    </lineage>
</organism>
<dbReference type="EMBL" id="MLQL01000090">
    <property type="protein sequence ID" value="OQE10146.1"/>
    <property type="molecule type" value="Genomic_DNA"/>
</dbReference>
<evidence type="ECO:0000256" key="3">
    <source>
        <dbReference type="ARBA" id="ARBA00022771"/>
    </source>
</evidence>
<evidence type="ECO:0000256" key="4">
    <source>
        <dbReference type="ARBA" id="ARBA00022833"/>
    </source>
</evidence>
<dbReference type="GO" id="GO:0005634">
    <property type="term" value="C:nucleus"/>
    <property type="evidence" value="ECO:0007669"/>
    <property type="project" value="UniProtKB-SubCell"/>
</dbReference>
<proteinExistence type="predicted"/>
<dbReference type="InterPro" id="IPR012337">
    <property type="entry name" value="RNaseH-like_sf"/>
</dbReference>
<gene>
    <name evidence="8" type="ORF">PENFLA_c090G06138</name>
</gene>
<protein>
    <recommendedName>
        <fullName evidence="7">HAT C-terminal dimerisation domain-containing protein</fullName>
    </recommendedName>
</protein>
<dbReference type="SUPFAM" id="SSF53098">
    <property type="entry name" value="Ribonuclease H-like"/>
    <property type="match status" value="1"/>
</dbReference>
<dbReference type="GO" id="GO:0046983">
    <property type="term" value="F:protein dimerization activity"/>
    <property type="evidence" value="ECO:0007669"/>
    <property type="project" value="InterPro"/>
</dbReference>